<protein>
    <submittedName>
        <fullName evidence="1">Uncharacterized protein</fullName>
    </submittedName>
</protein>
<keyword evidence="2" id="KW-1185">Reference proteome</keyword>
<evidence type="ECO:0000313" key="2">
    <source>
        <dbReference type="Proteomes" id="UP001060085"/>
    </source>
</evidence>
<comment type="caution">
    <text evidence="1">The sequence shown here is derived from an EMBL/GenBank/DDBJ whole genome shotgun (WGS) entry which is preliminary data.</text>
</comment>
<proteinExistence type="predicted"/>
<gene>
    <name evidence="1" type="ORF">M9H77_03451</name>
</gene>
<name>A0ACC0CB68_CATRO</name>
<reference evidence="2" key="1">
    <citation type="journal article" date="2023" name="Nat. Plants">
        <title>Single-cell RNA sequencing provides a high-resolution roadmap for understanding the multicellular compartmentation of specialized metabolism.</title>
        <authorList>
            <person name="Sun S."/>
            <person name="Shen X."/>
            <person name="Li Y."/>
            <person name="Li Y."/>
            <person name="Wang S."/>
            <person name="Li R."/>
            <person name="Zhang H."/>
            <person name="Shen G."/>
            <person name="Guo B."/>
            <person name="Wei J."/>
            <person name="Xu J."/>
            <person name="St-Pierre B."/>
            <person name="Chen S."/>
            <person name="Sun C."/>
        </authorList>
    </citation>
    <scope>NUCLEOTIDE SEQUENCE [LARGE SCALE GENOMIC DNA]</scope>
</reference>
<dbReference type="EMBL" id="CM044701">
    <property type="protein sequence ID" value="KAI5682223.1"/>
    <property type="molecule type" value="Genomic_DNA"/>
</dbReference>
<evidence type="ECO:0000313" key="1">
    <source>
        <dbReference type="EMBL" id="KAI5682223.1"/>
    </source>
</evidence>
<accession>A0ACC0CB68</accession>
<sequence>MLRRWLVALKEIERFYGTAVDQVAAERSAERAHTSIDSKDSPKRPIMVLYYDPDLSTEPMNFRDVFLHSQALEGVTLSMILEVPEEEEVSLLLEIFGICLTGGREVHAAIVKSIQSLAKVFLSYEDEVLAKREELLQCAQNAIAGLKVNAEMLRIDSEVSNIRQRLDEMTSRLALPGDEKLSGDGSPSATEGLKVAFKEIQLCSRLEALLLRKKILNNGDSSEIHAKKVDKLKVLSESLANSVWKAEKRISDNRFQRDEALKFRKTKTSETSELEKEMEVDIQALEREKDELEAKLKKVNASLTSARARLHNAREEREQFDEASNQIVQHFKMKEDELSRSIASYRAEADACNAFIEFMESTWGFQSAFTAEKKKQINDELKRYEDYFVNLAVQLLSSYNDELDQSIQSFEKLVDNLKGLETVPNNEKMDAFNTRKTLENKYLNAESKFITMFSIVESLKRQFYSHDGGIFRKDDQQVNELFDTLEKLKGEFDYIERPTLEVETTTAKAETPSKEGASRKGTSIVDTAISPSRSLSLTNGKTKLDPKAELAKLQLELELEDHSRDNSSEDLKDWEF</sequence>
<organism evidence="1 2">
    <name type="scientific">Catharanthus roseus</name>
    <name type="common">Madagascar periwinkle</name>
    <name type="synonym">Vinca rosea</name>
    <dbReference type="NCBI Taxonomy" id="4058"/>
    <lineage>
        <taxon>Eukaryota</taxon>
        <taxon>Viridiplantae</taxon>
        <taxon>Streptophyta</taxon>
        <taxon>Embryophyta</taxon>
        <taxon>Tracheophyta</taxon>
        <taxon>Spermatophyta</taxon>
        <taxon>Magnoliopsida</taxon>
        <taxon>eudicotyledons</taxon>
        <taxon>Gunneridae</taxon>
        <taxon>Pentapetalae</taxon>
        <taxon>asterids</taxon>
        <taxon>lamiids</taxon>
        <taxon>Gentianales</taxon>
        <taxon>Apocynaceae</taxon>
        <taxon>Rauvolfioideae</taxon>
        <taxon>Vinceae</taxon>
        <taxon>Catharanthinae</taxon>
        <taxon>Catharanthus</taxon>
    </lineage>
</organism>
<dbReference type="Proteomes" id="UP001060085">
    <property type="component" value="Linkage Group LG01"/>
</dbReference>